<gene>
    <name evidence="3" type="ORF">Lysil_1939</name>
</gene>
<dbReference type="RefSeq" id="WP_103075430.1">
    <property type="nucleotide sequence ID" value="NZ_NPZB01000002.1"/>
</dbReference>
<dbReference type="InterPro" id="IPR035905">
    <property type="entry name" value="Barstar-like_sf"/>
</dbReference>
<feature type="domain" description="Barstar (barnase inhibitor)" evidence="2">
    <location>
        <begin position="38"/>
        <end position="126"/>
    </location>
</feature>
<dbReference type="SUPFAM" id="SSF52038">
    <property type="entry name" value="Barstar-related"/>
    <property type="match status" value="1"/>
</dbReference>
<keyword evidence="4" id="KW-1185">Reference proteome</keyword>
<dbReference type="Proteomes" id="UP000236220">
    <property type="component" value="Unassembled WGS sequence"/>
</dbReference>
<dbReference type="AlphaFoldDB" id="A0A2K1PYA2"/>
<dbReference type="EMBL" id="NPZB01000002">
    <property type="protein sequence ID" value="PNS07763.1"/>
    <property type="molecule type" value="Genomic_DNA"/>
</dbReference>
<dbReference type="OrthoDB" id="7575400at2"/>
<comment type="similarity">
    <text evidence="1">Belongs to the barstar family.</text>
</comment>
<evidence type="ECO:0000256" key="1">
    <source>
        <dbReference type="ARBA" id="ARBA00006845"/>
    </source>
</evidence>
<sequence length="132" mass="14816">MSLHAPLFPVDLAVRIDADELSRLRDDLERNGLARMDVVLKGCHDKAALMARMAEAIHYPDPAQFSDNWDALTDALRDLGWWPAEGYALVIDARGFSDNAHAPLIPTLISVLRDARGFWQAQDTAFVPFWLD</sequence>
<reference evidence="3 4" key="1">
    <citation type="submission" date="2017-08" db="EMBL/GenBank/DDBJ databases">
        <title>Lysobacter sylvestris genome.</title>
        <authorList>
            <person name="Zhang D.-C."/>
            <person name="Albuquerque L."/>
            <person name="Franca L."/>
            <person name="Froufe H.J.C."/>
            <person name="Barroso C."/>
            <person name="Egas C."/>
            <person name="Da Costa M."/>
            <person name="Margesin R."/>
        </authorList>
    </citation>
    <scope>NUCLEOTIDE SEQUENCE [LARGE SCALE GENOMIC DNA]</scope>
    <source>
        <strain evidence="3 4">AM20-91</strain>
    </source>
</reference>
<dbReference type="Pfam" id="PF01337">
    <property type="entry name" value="Barstar"/>
    <property type="match status" value="1"/>
</dbReference>
<organism evidence="3 4">
    <name type="scientific">Solilutibacter silvestris</name>
    <dbReference type="NCBI Taxonomy" id="1645665"/>
    <lineage>
        <taxon>Bacteria</taxon>
        <taxon>Pseudomonadati</taxon>
        <taxon>Pseudomonadota</taxon>
        <taxon>Gammaproteobacteria</taxon>
        <taxon>Lysobacterales</taxon>
        <taxon>Lysobacteraceae</taxon>
        <taxon>Solilutibacter</taxon>
    </lineage>
</organism>
<evidence type="ECO:0000313" key="3">
    <source>
        <dbReference type="EMBL" id="PNS07763.1"/>
    </source>
</evidence>
<comment type="caution">
    <text evidence="3">The sequence shown here is derived from an EMBL/GenBank/DDBJ whole genome shotgun (WGS) entry which is preliminary data.</text>
</comment>
<protein>
    <submittedName>
        <fullName evidence="3">Barstar (Barnase inhibitor) protein</fullName>
    </submittedName>
</protein>
<dbReference type="InterPro" id="IPR000468">
    <property type="entry name" value="Barstar"/>
</dbReference>
<name>A0A2K1PYA2_9GAMM</name>
<evidence type="ECO:0000259" key="2">
    <source>
        <dbReference type="Pfam" id="PF01337"/>
    </source>
</evidence>
<proteinExistence type="inferred from homology"/>
<evidence type="ECO:0000313" key="4">
    <source>
        <dbReference type="Proteomes" id="UP000236220"/>
    </source>
</evidence>
<accession>A0A2K1PYA2</accession>
<dbReference type="Gene3D" id="3.30.370.10">
    <property type="entry name" value="Barstar-like"/>
    <property type="match status" value="1"/>
</dbReference>